<evidence type="ECO:0000313" key="1">
    <source>
        <dbReference type="EMBL" id="MDK8601944.1"/>
    </source>
</evidence>
<organism evidence="1 2">
    <name type="scientific">Trueperella bernardiae</name>
    <dbReference type="NCBI Taxonomy" id="59561"/>
    <lineage>
        <taxon>Bacteria</taxon>
        <taxon>Bacillati</taxon>
        <taxon>Actinomycetota</taxon>
        <taxon>Actinomycetes</taxon>
        <taxon>Actinomycetales</taxon>
        <taxon>Actinomycetaceae</taxon>
        <taxon>Trueperella</taxon>
    </lineage>
</organism>
<accession>A0AAW6ZDL9</accession>
<reference evidence="1" key="1">
    <citation type="submission" date="2023-05" db="EMBL/GenBank/DDBJ databases">
        <title>Genomic Catalog of Human Bladder Bacteria.</title>
        <authorList>
            <person name="Du J."/>
        </authorList>
    </citation>
    <scope>NUCLEOTIDE SEQUENCE</scope>
    <source>
        <strain evidence="1">UMB1304A</strain>
    </source>
</reference>
<comment type="caution">
    <text evidence="1">The sequence shown here is derived from an EMBL/GenBank/DDBJ whole genome shotgun (WGS) entry which is preliminary data.</text>
</comment>
<proteinExistence type="predicted"/>
<dbReference type="EMBL" id="JASPDQ010000011">
    <property type="protein sequence ID" value="MDK8601944.1"/>
    <property type="molecule type" value="Genomic_DNA"/>
</dbReference>
<gene>
    <name evidence="1" type="ORF">QP858_05645</name>
</gene>
<sequence length="95" mass="10667">MDRADFSSCAAEDATATADGMRRMPHNGRVVRYANIHLGRLAVMERFVMTQTRHIDAGISEYISTGYIGLPASMCRDVKHGSSHKVQRQLHYWAS</sequence>
<dbReference type="Proteomes" id="UP001225576">
    <property type="component" value="Unassembled WGS sequence"/>
</dbReference>
<dbReference type="RefSeq" id="WP_267207726.1">
    <property type="nucleotide sequence ID" value="NZ_JASPDQ010000011.1"/>
</dbReference>
<protein>
    <submittedName>
        <fullName evidence="1">Uncharacterized protein</fullName>
    </submittedName>
</protein>
<dbReference type="AlphaFoldDB" id="A0AAW6ZDL9"/>
<name>A0AAW6ZDL9_9ACTO</name>
<evidence type="ECO:0000313" key="2">
    <source>
        <dbReference type="Proteomes" id="UP001225576"/>
    </source>
</evidence>